<dbReference type="InterPro" id="IPR016186">
    <property type="entry name" value="C-type_lectin-like/link_sf"/>
</dbReference>
<dbReference type="SUPFAM" id="SSF56436">
    <property type="entry name" value="C-type lectin-like"/>
    <property type="match status" value="1"/>
</dbReference>
<dbReference type="CDD" id="cd00037">
    <property type="entry name" value="CLECT"/>
    <property type="match status" value="1"/>
</dbReference>
<keyword evidence="3" id="KW-1185">Reference proteome</keyword>
<dbReference type="PROSITE" id="PS50041">
    <property type="entry name" value="C_TYPE_LECTIN_2"/>
    <property type="match status" value="1"/>
</dbReference>
<dbReference type="STRING" id="299467.A0A443QS20"/>
<proteinExistence type="predicted"/>
<evidence type="ECO:0000259" key="1">
    <source>
        <dbReference type="PROSITE" id="PS50041"/>
    </source>
</evidence>
<dbReference type="VEuPathDB" id="VectorBase:LDEU014207"/>
<organism evidence="2 3">
    <name type="scientific">Leptotrombidium deliense</name>
    <dbReference type="NCBI Taxonomy" id="299467"/>
    <lineage>
        <taxon>Eukaryota</taxon>
        <taxon>Metazoa</taxon>
        <taxon>Ecdysozoa</taxon>
        <taxon>Arthropoda</taxon>
        <taxon>Chelicerata</taxon>
        <taxon>Arachnida</taxon>
        <taxon>Acari</taxon>
        <taxon>Acariformes</taxon>
        <taxon>Trombidiformes</taxon>
        <taxon>Prostigmata</taxon>
        <taxon>Anystina</taxon>
        <taxon>Parasitengona</taxon>
        <taxon>Trombiculoidea</taxon>
        <taxon>Trombiculidae</taxon>
        <taxon>Leptotrombidium</taxon>
    </lineage>
</organism>
<name>A0A443QS20_9ACAR</name>
<feature type="non-terminal residue" evidence="2">
    <location>
        <position position="1"/>
    </location>
</feature>
<reference evidence="2 3" key="1">
    <citation type="journal article" date="2018" name="Gigascience">
        <title>Genomes of trombidid mites reveal novel predicted allergens and laterally-transferred genes associated with secondary metabolism.</title>
        <authorList>
            <person name="Dong X."/>
            <person name="Chaisiri K."/>
            <person name="Xia D."/>
            <person name="Armstrong S.D."/>
            <person name="Fang Y."/>
            <person name="Donnelly M.J."/>
            <person name="Kadowaki T."/>
            <person name="McGarry J.W."/>
            <person name="Darby A.C."/>
            <person name="Makepeace B.L."/>
        </authorList>
    </citation>
    <scope>NUCLEOTIDE SEQUENCE [LARGE SCALE GENOMIC DNA]</scope>
    <source>
        <strain evidence="2">UoL-UT</strain>
    </source>
</reference>
<dbReference type="PANTHER" id="PTHR22803">
    <property type="entry name" value="MANNOSE, PHOSPHOLIPASE, LECTIN RECEPTOR RELATED"/>
    <property type="match status" value="1"/>
</dbReference>
<dbReference type="Proteomes" id="UP000288716">
    <property type="component" value="Unassembled WGS sequence"/>
</dbReference>
<dbReference type="SMART" id="SM00034">
    <property type="entry name" value="CLECT"/>
    <property type="match status" value="1"/>
</dbReference>
<comment type="caution">
    <text evidence="2">The sequence shown here is derived from an EMBL/GenBank/DDBJ whole genome shotgun (WGS) entry which is preliminary data.</text>
</comment>
<feature type="domain" description="C-type lectin" evidence="1">
    <location>
        <begin position="16"/>
        <end position="129"/>
    </location>
</feature>
<dbReference type="Gene3D" id="3.10.100.10">
    <property type="entry name" value="Mannose-Binding Protein A, subunit A"/>
    <property type="match status" value="1"/>
</dbReference>
<feature type="non-terminal residue" evidence="2">
    <location>
        <position position="155"/>
    </location>
</feature>
<dbReference type="OrthoDB" id="6409202at2759"/>
<dbReference type="InterPro" id="IPR001304">
    <property type="entry name" value="C-type_lectin-like"/>
</dbReference>
<evidence type="ECO:0000313" key="2">
    <source>
        <dbReference type="EMBL" id="RWS05816.1"/>
    </source>
</evidence>
<accession>A0A443QS20</accession>
<gene>
    <name evidence="2" type="ORF">B4U80_14741</name>
</gene>
<keyword evidence="2" id="KW-0675">Receptor</keyword>
<sequence length="155" mass="18015">TTAKSNDLCPDGWIRFEKQCYVQEYVGKASWLKFDEAQNYCKSLNASMVSIHSKEENDFVSQLMKTGGIWLAGQQERIKSSKFNWIEGSEFNYTNWDESQKRPLFTQSNYSSCIAMAEYGYWYDERCSELPNAESITRYALCVQPTCNELCLQIK</sequence>
<dbReference type="InterPro" id="IPR050111">
    <property type="entry name" value="C-type_lectin/snaclec_domain"/>
</dbReference>
<dbReference type="Pfam" id="PF00059">
    <property type="entry name" value="Lectin_C"/>
    <property type="match status" value="1"/>
</dbReference>
<dbReference type="EMBL" id="NCKV01052538">
    <property type="protein sequence ID" value="RWS05816.1"/>
    <property type="molecule type" value="Genomic_DNA"/>
</dbReference>
<dbReference type="AlphaFoldDB" id="A0A443QS20"/>
<dbReference type="InterPro" id="IPR016187">
    <property type="entry name" value="CTDL_fold"/>
</dbReference>
<protein>
    <submittedName>
        <fullName evidence="2">Low affinity immunoglobulin epsilon Fc receptor-like protein</fullName>
    </submittedName>
</protein>
<evidence type="ECO:0000313" key="3">
    <source>
        <dbReference type="Proteomes" id="UP000288716"/>
    </source>
</evidence>